<evidence type="ECO:0008006" key="13">
    <source>
        <dbReference type="Google" id="ProtNLM"/>
    </source>
</evidence>
<dbReference type="InterPro" id="IPR052422">
    <property type="entry name" value="Auxin_Ser/Thr_Kinase"/>
</dbReference>
<gene>
    <name evidence="11" type="ORF">EZV62_001897</name>
</gene>
<dbReference type="AlphaFoldDB" id="A0A5C7IW55"/>
<comment type="subcellular location">
    <subcellularLocation>
        <location evidence="1">Membrane</location>
        <topology evidence="1">Single-pass membrane protein</topology>
    </subcellularLocation>
</comment>
<accession>A0A5C7IW55</accession>
<evidence type="ECO:0000256" key="7">
    <source>
        <dbReference type="ARBA" id="ARBA00023136"/>
    </source>
</evidence>
<evidence type="ECO:0000256" key="1">
    <source>
        <dbReference type="ARBA" id="ARBA00004167"/>
    </source>
</evidence>
<keyword evidence="6" id="KW-1133">Transmembrane helix</keyword>
<dbReference type="Proteomes" id="UP000323000">
    <property type="component" value="Chromosome 1"/>
</dbReference>
<keyword evidence="8" id="KW-0675">Receptor</keyword>
<keyword evidence="12" id="KW-1185">Reference proteome</keyword>
<evidence type="ECO:0000256" key="6">
    <source>
        <dbReference type="ARBA" id="ARBA00022989"/>
    </source>
</evidence>
<reference evidence="12" key="1">
    <citation type="journal article" date="2019" name="Gigascience">
        <title>De novo genome assembly of the endangered Acer yangbiense, a plant species with extremely small populations endemic to Yunnan Province, China.</title>
        <authorList>
            <person name="Yang J."/>
            <person name="Wariss H.M."/>
            <person name="Tao L."/>
            <person name="Zhang R."/>
            <person name="Yun Q."/>
            <person name="Hollingsworth P."/>
            <person name="Dao Z."/>
            <person name="Luo G."/>
            <person name="Guo H."/>
            <person name="Ma Y."/>
            <person name="Sun W."/>
        </authorList>
    </citation>
    <scope>NUCLEOTIDE SEQUENCE [LARGE SCALE GENOMIC DNA]</scope>
    <source>
        <strain evidence="12">cv. Malutang</strain>
    </source>
</reference>
<evidence type="ECO:0000256" key="8">
    <source>
        <dbReference type="ARBA" id="ARBA00023170"/>
    </source>
</evidence>
<evidence type="ECO:0000256" key="3">
    <source>
        <dbReference type="ARBA" id="ARBA00022692"/>
    </source>
</evidence>
<proteinExistence type="predicted"/>
<dbReference type="GO" id="GO:0016020">
    <property type="term" value="C:membrane"/>
    <property type="evidence" value="ECO:0007669"/>
    <property type="project" value="UniProtKB-SubCell"/>
</dbReference>
<feature type="chain" id="PRO_5022713466" description="Leucine-rich repeat-containing N-terminal plant-type domain-containing protein" evidence="10">
    <location>
        <begin position="23"/>
        <end position="216"/>
    </location>
</feature>
<keyword evidence="7" id="KW-0472">Membrane</keyword>
<protein>
    <recommendedName>
        <fullName evidence="13">Leucine-rich repeat-containing N-terminal plant-type domain-containing protein</fullName>
    </recommendedName>
</protein>
<dbReference type="Gene3D" id="3.80.10.10">
    <property type="entry name" value="Ribonuclease Inhibitor"/>
    <property type="match status" value="1"/>
</dbReference>
<keyword evidence="3" id="KW-0812">Transmembrane</keyword>
<name>A0A5C7IW55_9ROSI</name>
<organism evidence="11 12">
    <name type="scientific">Acer yangbiense</name>
    <dbReference type="NCBI Taxonomy" id="1000413"/>
    <lineage>
        <taxon>Eukaryota</taxon>
        <taxon>Viridiplantae</taxon>
        <taxon>Streptophyta</taxon>
        <taxon>Embryophyta</taxon>
        <taxon>Tracheophyta</taxon>
        <taxon>Spermatophyta</taxon>
        <taxon>Magnoliopsida</taxon>
        <taxon>eudicotyledons</taxon>
        <taxon>Gunneridae</taxon>
        <taxon>Pentapetalae</taxon>
        <taxon>rosids</taxon>
        <taxon>malvids</taxon>
        <taxon>Sapindales</taxon>
        <taxon>Sapindaceae</taxon>
        <taxon>Hippocastanoideae</taxon>
        <taxon>Acereae</taxon>
        <taxon>Acer</taxon>
    </lineage>
</organism>
<dbReference type="SUPFAM" id="SSF52058">
    <property type="entry name" value="L domain-like"/>
    <property type="match status" value="1"/>
</dbReference>
<keyword evidence="4 10" id="KW-0732">Signal</keyword>
<keyword evidence="5" id="KW-0677">Repeat</keyword>
<evidence type="ECO:0000313" key="11">
    <source>
        <dbReference type="EMBL" id="TXG73318.1"/>
    </source>
</evidence>
<keyword evidence="9" id="KW-0325">Glycoprotein</keyword>
<dbReference type="InterPro" id="IPR032675">
    <property type="entry name" value="LRR_dom_sf"/>
</dbReference>
<evidence type="ECO:0000256" key="5">
    <source>
        <dbReference type="ARBA" id="ARBA00022737"/>
    </source>
</evidence>
<dbReference type="OrthoDB" id="1729886at2759"/>
<dbReference type="EMBL" id="VAHF01000001">
    <property type="protein sequence ID" value="TXG73318.1"/>
    <property type="molecule type" value="Genomic_DNA"/>
</dbReference>
<evidence type="ECO:0000256" key="10">
    <source>
        <dbReference type="SAM" id="SignalP"/>
    </source>
</evidence>
<dbReference type="PANTHER" id="PTHR47986:SF34">
    <property type="entry name" value="RECEPTOR-LIKE KINASE TMK2"/>
    <property type="match status" value="1"/>
</dbReference>
<evidence type="ECO:0000256" key="9">
    <source>
        <dbReference type="ARBA" id="ARBA00023180"/>
    </source>
</evidence>
<dbReference type="PANTHER" id="PTHR47986">
    <property type="entry name" value="OSJNBA0070M12.3 PROTEIN"/>
    <property type="match status" value="1"/>
</dbReference>
<evidence type="ECO:0000256" key="2">
    <source>
        <dbReference type="ARBA" id="ARBA00022614"/>
    </source>
</evidence>
<evidence type="ECO:0000256" key="4">
    <source>
        <dbReference type="ARBA" id="ARBA00022729"/>
    </source>
</evidence>
<feature type="signal peptide" evidence="10">
    <location>
        <begin position="1"/>
        <end position="22"/>
    </location>
</feature>
<comment type="caution">
    <text evidence="11">The sequence shown here is derived from an EMBL/GenBank/DDBJ whole genome shotgun (WGS) entry which is preliminary data.</text>
</comment>
<keyword evidence="2" id="KW-0433">Leucine-rich repeat</keyword>
<sequence>MKKLDVVVCVSVLLYLTVSVESQSISSPDTPPMLALKASLGNLKSLGWSDPDPYKWTHVSWTIPDFVEANTFPGLKHLHLAFNNIQGPIPLGFGNTFLQSLWLNRQMSLIPDLSGLTDLNHLSSRDNNLTGIVPLSVLNHPKLAIVNLTNNYLQGLTPKFDTSKVAVDMNKGSNSFCLDEPVTPCDDRVNILLSILEPKGYLAIPAHAWKGNDPCP</sequence>
<evidence type="ECO:0000313" key="12">
    <source>
        <dbReference type="Proteomes" id="UP000323000"/>
    </source>
</evidence>